<gene>
    <name evidence="2" type="ORF">TGAM01_v200353</name>
</gene>
<keyword evidence="3" id="KW-1185">Reference proteome</keyword>
<feature type="region of interest" description="Disordered" evidence="1">
    <location>
        <begin position="195"/>
        <end position="241"/>
    </location>
</feature>
<evidence type="ECO:0000313" key="2">
    <source>
        <dbReference type="EMBL" id="PON30933.1"/>
    </source>
</evidence>
<reference evidence="2 3" key="1">
    <citation type="journal article" date="2016" name="Genome Announc.">
        <title>Draft Whole-Genome Sequence of Trichoderma gamsii T6085, a Promising Biocontrol Agent of Fusarium Head Blight on Wheat.</title>
        <authorList>
            <person name="Baroncelli R."/>
            <person name="Zapparata A."/>
            <person name="Piaggeschi G."/>
            <person name="Sarrocco S."/>
            <person name="Vannacci G."/>
        </authorList>
    </citation>
    <scope>NUCLEOTIDE SEQUENCE [LARGE SCALE GENOMIC DNA]</scope>
    <source>
        <strain evidence="2 3">T6085</strain>
    </source>
</reference>
<dbReference type="STRING" id="398673.A0A2P5A307"/>
<protein>
    <submittedName>
        <fullName evidence="2">Calcium-dependent protein kinase</fullName>
    </submittedName>
</protein>
<dbReference type="RefSeq" id="XP_024406755.1">
    <property type="nucleotide sequence ID" value="XM_024548540.1"/>
</dbReference>
<dbReference type="GeneID" id="29983249"/>
<organism evidence="2 3">
    <name type="scientific">Trichoderma gamsii</name>
    <dbReference type="NCBI Taxonomy" id="398673"/>
    <lineage>
        <taxon>Eukaryota</taxon>
        <taxon>Fungi</taxon>
        <taxon>Dikarya</taxon>
        <taxon>Ascomycota</taxon>
        <taxon>Pezizomycotina</taxon>
        <taxon>Sordariomycetes</taxon>
        <taxon>Hypocreomycetidae</taxon>
        <taxon>Hypocreales</taxon>
        <taxon>Hypocreaceae</taxon>
        <taxon>Trichoderma</taxon>
    </lineage>
</organism>
<evidence type="ECO:0000256" key="1">
    <source>
        <dbReference type="SAM" id="MobiDB-lite"/>
    </source>
</evidence>
<dbReference type="EMBL" id="JPDN02000001">
    <property type="protein sequence ID" value="PON30933.1"/>
    <property type="molecule type" value="Genomic_DNA"/>
</dbReference>
<dbReference type="GO" id="GO:0016301">
    <property type="term" value="F:kinase activity"/>
    <property type="evidence" value="ECO:0007669"/>
    <property type="project" value="UniProtKB-KW"/>
</dbReference>
<accession>A0A2P5A307</accession>
<comment type="caution">
    <text evidence="2">The sequence shown here is derived from an EMBL/GenBank/DDBJ whole genome shotgun (WGS) entry which is preliminary data.</text>
</comment>
<proteinExistence type="predicted"/>
<evidence type="ECO:0000313" key="3">
    <source>
        <dbReference type="Proteomes" id="UP000054821"/>
    </source>
</evidence>
<keyword evidence="2" id="KW-0418">Kinase</keyword>
<name>A0A2P5A307_9HYPO</name>
<keyword evidence="2" id="KW-0808">Transferase</keyword>
<dbReference type="AlphaFoldDB" id="A0A2P5A307"/>
<sequence>MLRQNHLLRSATYLPPSSHDPGSFESLPPTVSTHFHCRGHIYTAPKLVALRIGGRNRHAGPFPHGRHSQLVAMSLIPYQPQEGREIVLRHRNAIVVRDPSSQRLEIRGHPECPTCHRPLGPTPPEHSFDHPFDVDPESYVDPGYFRMLRAGHTDSTAPDHAASGLIRRLFRPAPGSEGSASRGSSAVDDDAEFISSAPGVSQSEAGPSTPVPESRRYHSRSLSVPKNDSTAWPASAQDENGLQDGSVFGEAVPESTNAMVKTISQNGHHSHNNHTLQSVEQRNPSIHTNGHAHPDGPLLLAPPPSEMATIPHGAALLLIRFCTMIGADPDSVKYFGRLSLFLIKLATLVRPCWPYMVNLEVSAPLVLLAVLDLGLPTSTSTTRTRRPSHSELVTSLFRQTGLKTRLLFLALHLGVIWLAGHWQALCVAVSHDEWAQW</sequence>
<dbReference type="Proteomes" id="UP000054821">
    <property type="component" value="Unassembled WGS sequence"/>
</dbReference>
<feature type="compositionally biased region" description="Polar residues" evidence="1">
    <location>
        <begin position="220"/>
        <end position="240"/>
    </location>
</feature>